<feature type="signal peptide" evidence="2">
    <location>
        <begin position="1"/>
        <end position="20"/>
    </location>
</feature>
<evidence type="ECO:0000313" key="4">
    <source>
        <dbReference type="WBParaSite" id="L893_g17888.t1"/>
    </source>
</evidence>
<organism evidence="3 4">
    <name type="scientific">Steinernema glaseri</name>
    <dbReference type="NCBI Taxonomy" id="37863"/>
    <lineage>
        <taxon>Eukaryota</taxon>
        <taxon>Metazoa</taxon>
        <taxon>Ecdysozoa</taxon>
        <taxon>Nematoda</taxon>
        <taxon>Chromadorea</taxon>
        <taxon>Rhabditida</taxon>
        <taxon>Tylenchina</taxon>
        <taxon>Panagrolaimomorpha</taxon>
        <taxon>Strongyloidoidea</taxon>
        <taxon>Steinernematidae</taxon>
        <taxon>Steinernema</taxon>
    </lineage>
</organism>
<keyword evidence="1" id="KW-1133">Transmembrane helix</keyword>
<accession>A0A1I7YMF3</accession>
<keyword evidence="1" id="KW-0472">Membrane</keyword>
<protein>
    <submittedName>
        <fullName evidence="4">Uncharacterized protein</fullName>
    </submittedName>
</protein>
<evidence type="ECO:0000256" key="1">
    <source>
        <dbReference type="SAM" id="Phobius"/>
    </source>
</evidence>
<dbReference type="WBParaSite" id="L893_g17888.t1">
    <property type="protein sequence ID" value="L893_g17888.t1"/>
    <property type="gene ID" value="L893_g17888"/>
</dbReference>
<dbReference type="AlphaFoldDB" id="A0A1I7YMF3"/>
<dbReference type="Proteomes" id="UP000095287">
    <property type="component" value="Unplaced"/>
</dbReference>
<evidence type="ECO:0000256" key="2">
    <source>
        <dbReference type="SAM" id="SignalP"/>
    </source>
</evidence>
<proteinExistence type="predicted"/>
<sequence>MSRLSFLTLGLLSLVPLCAAGNILYSDGVRQCFPHAFQVSERPLTCEKADWFRYYTCGESGCDYHLQPWVFAVVALIVISFLCSLVCSLLRCICCVNDRR</sequence>
<name>A0A1I7YMF3_9BILA</name>
<feature type="chain" id="PRO_5009312363" evidence="2">
    <location>
        <begin position="21"/>
        <end position="100"/>
    </location>
</feature>
<reference evidence="4" key="1">
    <citation type="submission" date="2016-11" db="UniProtKB">
        <authorList>
            <consortium name="WormBaseParasite"/>
        </authorList>
    </citation>
    <scope>IDENTIFICATION</scope>
</reference>
<keyword evidence="2" id="KW-0732">Signal</keyword>
<feature type="transmembrane region" description="Helical" evidence="1">
    <location>
        <begin position="69"/>
        <end position="90"/>
    </location>
</feature>
<evidence type="ECO:0000313" key="3">
    <source>
        <dbReference type="Proteomes" id="UP000095287"/>
    </source>
</evidence>
<keyword evidence="3" id="KW-1185">Reference proteome</keyword>
<keyword evidence="1" id="KW-0812">Transmembrane</keyword>